<gene>
    <name evidence="13" type="ORF">TSTA_038910</name>
</gene>
<comment type="similarity">
    <text evidence="2">Belongs to the ERG28 family.</text>
</comment>
<evidence type="ECO:0000256" key="12">
    <source>
        <dbReference type="ARBA" id="ARBA00023221"/>
    </source>
</evidence>
<accession>B8M3U3</accession>
<dbReference type="eggNOG" id="KOG3455">
    <property type="taxonomic scope" value="Eukaryota"/>
</dbReference>
<organism evidence="13 14">
    <name type="scientific">Talaromyces stipitatus (strain ATCC 10500 / CBS 375.48 / QM 6759 / NRRL 1006)</name>
    <name type="common">Penicillium stipitatum</name>
    <dbReference type="NCBI Taxonomy" id="441959"/>
    <lineage>
        <taxon>Eukaryota</taxon>
        <taxon>Fungi</taxon>
        <taxon>Dikarya</taxon>
        <taxon>Ascomycota</taxon>
        <taxon>Pezizomycotina</taxon>
        <taxon>Eurotiomycetes</taxon>
        <taxon>Eurotiomycetidae</taxon>
        <taxon>Eurotiales</taxon>
        <taxon>Trichocomaceae</taxon>
        <taxon>Talaromyces</taxon>
        <taxon>Talaromyces sect. Talaromyces</taxon>
    </lineage>
</organism>
<comment type="subcellular location">
    <subcellularLocation>
        <location evidence="1">Endoplasmic reticulum membrane</location>
        <topology evidence="1">Multi-pass membrane protein</topology>
    </subcellularLocation>
</comment>
<keyword evidence="7" id="KW-1133">Transmembrane helix</keyword>
<evidence type="ECO:0000256" key="8">
    <source>
        <dbReference type="ARBA" id="ARBA00023011"/>
    </source>
</evidence>
<name>B8M3U3_TALSN</name>
<dbReference type="Proteomes" id="UP000001745">
    <property type="component" value="Unassembled WGS sequence"/>
</dbReference>
<dbReference type="VEuPathDB" id="FungiDB:TSTA_038910"/>
<dbReference type="RefSeq" id="XP_002481120.1">
    <property type="nucleotide sequence ID" value="XM_002481075.1"/>
</dbReference>
<evidence type="ECO:0000256" key="5">
    <source>
        <dbReference type="ARBA" id="ARBA00022824"/>
    </source>
</evidence>
<dbReference type="HOGENOM" id="CLU_114589_0_0_1"/>
<dbReference type="OrthoDB" id="6485510at2759"/>
<dbReference type="GeneID" id="8107933"/>
<dbReference type="PhylomeDB" id="B8M3U3"/>
<reference evidence="14" key="1">
    <citation type="journal article" date="2015" name="Genome Announc.">
        <title>Genome sequence of the AIDS-associated pathogen Penicillium marneffei (ATCC18224) and its near taxonomic relative Talaromyces stipitatus (ATCC10500).</title>
        <authorList>
            <person name="Nierman W.C."/>
            <person name="Fedorova-Abrams N.D."/>
            <person name="Andrianopoulos A."/>
        </authorList>
    </citation>
    <scope>NUCLEOTIDE SEQUENCE [LARGE SCALE GENOMIC DNA]</scope>
    <source>
        <strain evidence="14">ATCC 10500 / CBS 375.48 / QM 6759 / NRRL 1006</strain>
    </source>
</reference>
<dbReference type="GO" id="GO:0016126">
    <property type="term" value="P:sterol biosynthetic process"/>
    <property type="evidence" value="ECO:0007669"/>
    <property type="project" value="UniProtKB-KW"/>
</dbReference>
<evidence type="ECO:0000256" key="4">
    <source>
        <dbReference type="ARBA" id="ARBA00022692"/>
    </source>
</evidence>
<keyword evidence="9" id="KW-0443">Lipid metabolism</keyword>
<keyword evidence="6" id="KW-0752">Steroid biosynthesis</keyword>
<dbReference type="InterPro" id="IPR005352">
    <property type="entry name" value="Erg28"/>
</dbReference>
<keyword evidence="11" id="KW-1207">Sterol metabolism</keyword>
<dbReference type="InParanoid" id="B8M3U3"/>
<dbReference type="STRING" id="441959.B8M3U3"/>
<evidence type="ECO:0000256" key="9">
    <source>
        <dbReference type="ARBA" id="ARBA00023098"/>
    </source>
</evidence>
<dbReference type="OMA" id="NIAIWTY"/>
<dbReference type="PANTHER" id="PTHR15451:SF19">
    <property type="entry name" value="ERGOSTEROL BIOSYNTHETIC PROTEIN 28 HOMOLOG"/>
    <property type="match status" value="1"/>
</dbReference>
<evidence type="ECO:0000256" key="1">
    <source>
        <dbReference type="ARBA" id="ARBA00004477"/>
    </source>
</evidence>
<keyword evidence="5" id="KW-0256">Endoplasmic reticulum</keyword>
<evidence type="ECO:0000256" key="3">
    <source>
        <dbReference type="ARBA" id="ARBA00022516"/>
    </source>
</evidence>
<keyword evidence="10" id="KW-0472">Membrane</keyword>
<dbReference type="GO" id="GO:0005789">
    <property type="term" value="C:endoplasmic reticulum membrane"/>
    <property type="evidence" value="ECO:0007669"/>
    <property type="project" value="UniProtKB-SubCell"/>
</dbReference>
<dbReference type="PANTHER" id="PTHR15451">
    <property type="entry name" value="ERGOSTEROL BIOSYNTHETIC PROTEIN 28-RELATED"/>
    <property type="match status" value="1"/>
</dbReference>
<keyword evidence="4" id="KW-0812">Transmembrane</keyword>
<evidence type="ECO:0000256" key="10">
    <source>
        <dbReference type="ARBA" id="ARBA00023136"/>
    </source>
</evidence>
<dbReference type="Pfam" id="PF03694">
    <property type="entry name" value="Erg28"/>
    <property type="match status" value="1"/>
</dbReference>
<evidence type="ECO:0000313" key="13">
    <source>
        <dbReference type="EMBL" id="EED20686.1"/>
    </source>
</evidence>
<dbReference type="FunCoup" id="B8M3U3">
    <property type="interactions" value="254"/>
</dbReference>
<sequence>MASSLLNSFRLNTDEGWLPAWLLIVSVISTANSLQSYLSPSYHQQLYIGSSRNPSPSAPLAARTFGTWTFLSSVVRAYAAYNIHNPVAYDMAFWTYGIALGHFLTEVVVYGSAQVRGRFVFPLVFASSALVWMGSQRGYYLS</sequence>
<evidence type="ECO:0000313" key="14">
    <source>
        <dbReference type="Proteomes" id="UP000001745"/>
    </source>
</evidence>
<dbReference type="EMBL" id="EQ962654">
    <property type="protein sequence ID" value="EED20686.1"/>
    <property type="molecule type" value="Genomic_DNA"/>
</dbReference>
<protein>
    <submittedName>
        <fullName evidence="13">Ergosterol biosynthesis protein Erg28, putative</fullName>
    </submittedName>
</protein>
<dbReference type="GO" id="GO:0030674">
    <property type="term" value="F:protein-macromolecule adaptor activity"/>
    <property type="evidence" value="ECO:0007669"/>
    <property type="project" value="TreeGrafter"/>
</dbReference>
<keyword evidence="14" id="KW-1185">Reference proteome</keyword>
<keyword evidence="3" id="KW-0444">Lipid biosynthesis</keyword>
<keyword evidence="8" id="KW-0756">Sterol biosynthesis</keyword>
<dbReference type="AlphaFoldDB" id="B8M3U3"/>
<evidence type="ECO:0000256" key="2">
    <source>
        <dbReference type="ARBA" id="ARBA00005377"/>
    </source>
</evidence>
<evidence type="ECO:0000256" key="6">
    <source>
        <dbReference type="ARBA" id="ARBA00022955"/>
    </source>
</evidence>
<evidence type="ECO:0000256" key="11">
    <source>
        <dbReference type="ARBA" id="ARBA00023166"/>
    </source>
</evidence>
<evidence type="ECO:0000256" key="7">
    <source>
        <dbReference type="ARBA" id="ARBA00022989"/>
    </source>
</evidence>
<keyword evidence="12" id="KW-0753">Steroid metabolism</keyword>
<proteinExistence type="inferred from homology"/>